<gene>
    <name evidence="1" type="ORF">TGEB3V08_LOCUS9996</name>
</gene>
<name>A0A7R9K6Y1_TIMGE</name>
<accession>A0A7R9K6Y1</accession>
<evidence type="ECO:0000313" key="1">
    <source>
        <dbReference type="EMBL" id="CAD7606809.1"/>
    </source>
</evidence>
<dbReference type="AlphaFoldDB" id="A0A7R9K6Y1"/>
<sequence>MKHFLEINIDSPRHVHALKSRIRGIEIANSTLHRKGGERESNKRLQPVTHSAGSTRCGTVLFLFFGNKGGDVGMRSVPFFTSLPLTWTRNFESCGNTRELTRKSQALPKQS</sequence>
<proteinExistence type="predicted"/>
<dbReference type="EMBL" id="OE845158">
    <property type="protein sequence ID" value="CAD7606809.1"/>
    <property type="molecule type" value="Genomic_DNA"/>
</dbReference>
<reference evidence="1" key="1">
    <citation type="submission" date="2020-11" db="EMBL/GenBank/DDBJ databases">
        <authorList>
            <person name="Tran Van P."/>
        </authorList>
    </citation>
    <scope>NUCLEOTIDE SEQUENCE</scope>
</reference>
<organism evidence="1">
    <name type="scientific">Timema genevievae</name>
    <name type="common">Walking stick</name>
    <dbReference type="NCBI Taxonomy" id="629358"/>
    <lineage>
        <taxon>Eukaryota</taxon>
        <taxon>Metazoa</taxon>
        <taxon>Ecdysozoa</taxon>
        <taxon>Arthropoda</taxon>
        <taxon>Hexapoda</taxon>
        <taxon>Insecta</taxon>
        <taxon>Pterygota</taxon>
        <taxon>Neoptera</taxon>
        <taxon>Polyneoptera</taxon>
        <taxon>Phasmatodea</taxon>
        <taxon>Timematodea</taxon>
        <taxon>Timematoidea</taxon>
        <taxon>Timematidae</taxon>
        <taxon>Timema</taxon>
    </lineage>
</organism>
<protein>
    <submittedName>
        <fullName evidence="1">Uncharacterized protein</fullName>
    </submittedName>
</protein>